<reference evidence="1" key="1">
    <citation type="journal article" date="2019" name="bioRxiv">
        <title>The Genome of the Zebra Mussel, Dreissena polymorpha: A Resource for Invasive Species Research.</title>
        <authorList>
            <person name="McCartney M.A."/>
            <person name="Auch B."/>
            <person name="Kono T."/>
            <person name="Mallez S."/>
            <person name="Zhang Y."/>
            <person name="Obille A."/>
            <person name="Becker A."/>
            <person name="Abrahante J.E."/>
            <person name="Garbe J."/>
            <person name="Badalamenti J.P."/>
            <person name="Herman A."/>
            <person name="Mangelson H."/>
            <person name="Liachko I."/>
            <person name="Sullivan S."/>
            <person name="Sone E.D."/>
            <person name="Koren S."/>
            <person name="Silverstein K.A.T."/>
            <person name="Beckman K.B."/>
            <person name="Gohl D.M."/>
        </authorList>
    </citation>
    <scope>NUCLEOTIDE SEQUENCE</scope>
    <source>
        <strain evidence="1">Duluth1</strain>
        <tissue evidence="1">Whole animal</tissue>
    </source>
</reference>
<accession>A0A9D4MTY8</accession>
<evidence type="ECO:0000313" key="2">
    <source>
        <dbReference type="Proteomes" id="UP000828390"/>
    </source>
</evidence>
<dbReference type="AlphaFoldDB" id="A0A9D4MTY8"/>
<dbReference type="Proteomes" id="UP000828390">
    <property type="component" value="Unassembled WGS sequence"/>
</dbReference>
<organism evidence="1 2">
    <name type="scientific">Dreissena polymorpha</name>
    <name type="common">Zebra mussel</name>
    <name type="synonym">Mytilus polymorpha</name>
    <dbReference type="NCBI Taxonomy" id="45954"/>
    <lineage>
        <taxon>Eukaryota</taxon>
        <taxon>Metazoa</taxon>
        <taxon>Spiralia</taxon>
        <taxon>Lophotrochozoa</taxon>
        <taxon>Mollusca</taxon>
        <taxon>Bivalvia</taxon>
        <taxon>Autobranchia</taxon>
        <taxon>Heteroconchia</taxon>
        <taxon>Euheterodonta</taxon>
        <taxon>Imparidentia</taxon>
        <taxon>Neoheterodontei</taxon>
        <taxon>Myida</taxon>
        <taxon>Dreissenoidea</taxon>
        <taxon>Dreissenidae</taxon>
        <taxon>Dreissena</taxon>
    </lineage>
</organism>
<proteinExistence type="predicted"/>
<gene>
    <name evidence="1" type="ORF">DPMN_005125</name>
</gene>
<comment type="caution">
    <text evidence="1">The sequence shown here is derived from an EMBL/GenBank/DDBJ whole genome shotgun (WGS) entry which is preliminary data.</text>
</comment>
<sequence length="69" mass="7619">MDVFGAFKDAFPNTYVGYSGQAGAPDDTEGHTFIFVPKDRLKLRRVMSHTSGLMEIIAATVANAHARYR</sequence>
<protein>
    <submittedName>
        <fullName evidence="1">Uncharacterized protein</fullName>
    </submittedName>
</protein>
<reference evidence="1" key="2">
    <citation type="submission" date="2020-11" db="EMBL/GenBank/DDBJ databases">
        <authorList>
            <person name="McCartney M.A."/>
            <person name="Auch B."/>
            <person name="Kono T."/>
            <person name="Mallez S."/>
            <person name="Becker A."/>
            <person name="Gohl D.M."/>
            <person name="Silverstein K.A.T."/>
            <person name="Koren S."/>
            <person name="Bechman K.B."/>
            <person name="Herman A."/>
            <person name="Abrahante J.E."/>
            <person name="Garbe J."/>
        </authorList>
    </citation>
    <scope>NUCLEOTIDE SEQUENCE</scope>
    <source>
        <strain evidence="1">Duluth1</strain>
        <tissue evidence="1">Whole animal</tissue>
    </source>
</reference>
<name>A0A9D4MTY8_DREPO</name>
<keyword evidence="2" id="KW-1185">Reference proteome</keyword>
<evidence type="ECO:0000313" key="1">
    <source>
        <dbReference type="EMBL" id="KAH3881202.1"/>
    </source>
</evidence>
<dbReference type="EMBL" id="JAIWYP010000001">
    <property type="protein sequence ID" value="KAH3881202.1"/>
    <property type="molecule type" value="Genomic_DNA"/>
</dbReference>